<dbReference type="KEGG" id="xbc:ELE36_03155"/>
<protein>
    <submittedName>
        <fullName evidence="1">Uncharacterized protein</fullName>
    </submittedName>
</protein>
<organism evidence="1 2">
    <name type="scientific">Pseudolysobacter antarcticus</name>
    <dbReference type="NCBI Taxonomy" id="2511995"/>
    <lineage>
        <taxon>Bacteria</taxon>
        <taxon>Pseudomonadati</taxon>
        <taxon>Pseudomonadota</taxon>
        <taxon>Gammaproteobacteria</taxon>
        <taxon>Lysobacterales</taxon>
        <taxon>Rhodanobacteraceae</taxon>
        <taxon>Pseudolysobacter</taxon>
    </lineage>
</organism>
<evidence type="ECO:0000313" key="1">
    <source>
        <dbReference type="EMBL" id="QBB69452.1"/>
    </source>
</evidence>
<evidence type="ECO:0000313" key="2">
    <source>
        <dbReference type="Proteomes" id="UP000291562"/>
    </source>
</evidence>
<dbReference type="OrthoDB" id="883590at2"/>
<gene>
    <name evidence="1" type="ORF">ELE36_03155</name>
</gene>
<dbReference type="EMBL" id="CP035704">
    <property type="protein sequence ID" value="QBB69452.1"/>
    <property type="molecule type" value="Genomic_DNA"/>
</dbReference>
<dbReference type="AlphaFoldDB" id="A0A411HG31"/>
<reference evidence="1 2" key="1">
    <citation type="submission" date="2019-01" db="EMBL/GenBank/DDBJ databases">
        <title>Pseudolysobacter antarctica gen. nov., sp. nov., isolated from Fildes Peninsula, Antarctica.</title>
        <authorList>
            <person name="Wei Z."/>
            <person name="Peng F."/>
        </authorList>
    </citation>
    <scope>NUCLEOTIDE SEQUENCE [LARGE SCALE GENOMIC DNA]</scope>
    <source>
        <strain evidence="1 2">AQ6-296</strain>
    </source>
</reference>
<proteinExistence type="predicted"/>
<sequence length="205" mass="23282">MILYRPVDIHELKLVYESGMKEFPPRLTGQPIFYPVLNLQYASEIAERWNATGPSFSGYVTKFVVDDLCAARYEPHQVGAKYHMELWVPAGELSAFNTHISAPIEVASAFFGENFKGYVPERFGLKGKNVTEQFVALAHTLDYSGMDFKMEIKANHAAVFLNHAFWVQHNFSSSGIDESTQRRVLKAIDNIWYEAFANMVLPKPP</sequence>
<accession>A0A411HG31</accession>
<dbReference type="Proteomes" id="UP000291562">
    <property type="component" value="Chromosome"/>
</dbReference>
<keyword evidence="2" id="KW-1185">Reference proteome</keyword>
<name>A0A411HG31_9GAMM</name>